<organism evidence="1 2">
    <name type="scientific">Lishizhenia tianjinensis</name>
    <dbReference type="NCBI Taxonomy" id="477690"/>
    <lineage>
        <taxon>Bacteria</taxon>
        <taxon>Pseudomonadati</taxon>
        <taxon>Bacteroidota</taxon>
        <taxon>Flavobacteriia</taxon>
        <taxon>Flavobacteriales</taxon>
        <taxon>Crocinitomicaceae</taxon>
        <taxon>Lishizhenia</taxon>
    </lineage>
</organism>
<protein>
    <submittedName>
        <fullName evidence="1">Uncharacterized protein</fullName>
    </submittedName>
</protein>
<dbReference type="RefSeq" id="WP_090248787.1">
    <property type="nucleotide sequence ID" value="NZ_FPAS01000002.1"/>
</dbReference>
<sequence>MQDTLETQATLVEKEVIPTLHFKHVAKHNYSKELHEKLKEATTLGNLHHGKCAIIFEDEGGLKRVETTVWATGAKYICLKGGIWLPISCIHEVRFL</sequence>
<name>A0A1I7A5K2_9FLAO</name>
<accession>A0A1I7A5K2</accession>
<dbReference type="Proteomes" id="UP000236454">
    <property type="component" value="Unassembled WGS sequence"/>
</dbReference>
<dbReference type="AlphaFoldDB" id="A0A1I7A5K2"/>
<gene>
    <name evidence="1" type="ORF">SAMN05216474_1912</name>
</gene>
<keyword evidence="2" id="KW-1185">Reference proteome</keyword>
<reference evidence="1 2" key="1">
    <citation type="submission" date="2016-10" db="EMBL/GenBank/DDBJ databases">
        <authorList>
            <person name="de Groot N.N."/>
        </authorList>
    </citation>
    <scope>NUCLEOTIDE SEQUENCE [LARGE SCALE GENOMIC DNA]</scope>
    <source>
        <strain evidence="1 2">CGMCC 1.7005</strain>
    </source>
</reference>
<dbReference type="EMBL" id="FPAS01000002">
    <property type="protein sequence ID" value="SFT70204.1"/>
    <property type="molecule type" value="Genomic_DNA"/>
</dbReference>
<proteinExistence type="predicted"/>
<dbReference type="OrthoDB" id="982075at2"/>
<evidence type="ECO:0000313" key="2">
    <source>
        <dbReference type="Proteomes" id="UP000236454"/>
    </source>
</evidence>
<dbReference type="STRING" id="477690.SAMN05216474_1912"/>
<evidence type="ECO:0000313" key="1">
    <source>
        <dbReference type="EMBL" id="SFT70204.1"/>
    </source>
</evidence>